<dbReference type="PROSITE" id="PS00356">
    <property type="entry name" value="HTH_LACI_1"/>
    <property type="match status" value="1"/>
</dbReference>
<accession>A0ABT9RV40</accession>
<dbReference type="SUPFAM" id="SSF47413">
    <property type="entry name" value="lambda repressor-like DNA-binding domains"/>
    <property type="match status" value="1"/>
</dbReference>
<keyword evidence="7" id="KW-1185">Reference proteome</keyword>
<feature type="compositionally biased region" description="Polar residues" evidence="4">
    <location>
        <begin position="325"/>
        <end position="343"/>
    </location>
</feature>
<reference evidence="6 7" key="1">
    <citation type="submission" date="2023-07" db="EMBL/GenBank/DDBJ databases">
        <title>Sorghum-associated microbial communities from plants grown in Nebraska, USA.</title>
        <authorList>
            <person name="Schachtman D."/>
        </authorList>
    </citation>
    <scope>NUCLEOTIDE SEQUENCE [LARGE SCALE GENOMIC DNA]</scope>
    <source>
        <strain evidence="6 7">CC222</strain>
    </source>
</reference>
<dbReference type="Pfam" id="PF00532">
    <property type="entry name" value="Peripla_BP_1"/>
    <property type="match status" value="1"/>
</dbReference>
<comment type="caution">
    <text evidence="6">The sequence shown here is derived from an EMBL/GenBank/DDBJ whole genome shotgun (WGS) entry which is preliminary data.</text>
</comment>
<keyword evidence="3" id="KW-0804">Transcription</keyword>
<evidence type="ECO:0000256" key="3">
    <source>
        <dbReference type="ARBA" id="ARBA00023163"/>
    </source>
</evidence>
<dbReference type="Gene3D" id="1.10.260.40">
    <property type="entry name" value="lambda repressor-like DNA-binding domains"/>
    <property type="match status" value="1"/>
</dbReference>
<dbReference type="PRINTS" id="PR00036">
    <property type="entry name" value="HTHLACI"/>
</dbReference>
<dbReference type="CDD" id="cd06267">
    <property type="entry name" value="PBP1_LacI_sugar_binding-like"/>
    <property type="match status" value="1"/>
</dbReference>
<name>A0ABT9RV40_9MICC</name>
<protein>
    <submittedName>
        <fullName evidence="6">LacI family transcriptional regulator</fullName>
    </submittedName>
</protein>
<dbReference type="PROSITE" id="PS50932">
    <property type="entry name" value="HTH_LACI_2"/>
    <property type="match status" value="1"/>
</dbReference>
<evidence type="ECO:0000313" key="7">
    <source>
        <dbReference type="Proteomes" id="UP001226577"/>
    </source>
</evidence>
<dbReference type="Proteomes" id="UP001226577">
    <property type="component" value="Unassembled WGS sequence"/>
</dbReference>
<evidence type="ECO:0000256" key="4">
    <source>
        <dbReference type="SAM" id="MobiDB-lite"/>
    </source>
</evidence>
<keyword evidence="2" id="KW-0238">DNA-binding</keyword>
<dbReference type="PANTHER" id="PTHR30146:SF109">
    <property type="entry name" value="HTH-TYPE TRANSCRIPTIONAL REGULATOR GALS"/>
    <property type="match status" value="1"/>
</dbReference>
<dbReference type="Gene3D" id="3.40.50.2300">
    <property type="match status" value="2"/>
</dbReference>
<dbReference type="PANTHER" id="PTHR30146">
    <property type="entry name" value="LACI-RELATED TRANSCRIPTIONAL REPRESSOR"/>
    <property type="match status" value="1"/>
</dbReference>
<dbReference type="InterPro" id="IPR028082">
    <property type="entry name" value="Peripla_BP_I"/>
</dbReference>
<feature type="domain" description="HTH lacI-type" evidence="5">
    <location>
        <begin position="2"/>
        <end position="57"/>
    </location>
</feature>
<feature type="region of interest" description="Disordered" evidence="4">
    <location>
        <begin position="312"/>
        <end position="343"/>
    </location>
</feature>
<evidence type="ECO:0000259" key="5">
    <source>
        <dbReference type="PROSITE" id="PS50932"/>
    </source>
</evidence>
<dbReference type="EMBL" id="JAUSRE010000013">
    <property type="protein sequence ID" value="MDP9889087.1"/>
    <property type="molecule type" value="Genomic_DNA"/>
</dbReference>
<evidence type="ECO:0000256" key="1">
    <source>
        <dbReference type="ARBA" id="ARBA00023015"/>
    </source>
</evidence>
<evidence type="ECO:0000313" key="6">
    <source>
        <dbReference type="EMBL" id="MDP9889087.1"/>
    </source>
</evidence>
<dbReference type="InterPro" id="IPR010982">
    <property type="entry name" value="Lambda_DNA-bd_dom_sf"/>
</dbReference>
<dbReference type="InterPro" id="IPR001761">
    <property type="entry name" value="Peripla_BP/Lac1_sug-bd_dom"/>
</dbReference>
<dbReference type="InterPro" id="IPR000843">
    <property type="entry name" value="HTH_LacI"/>
</dbReference>
<dbReference type="CDD" id="cd01392">
    <property type="entry name" value="HTH_LacI"/>
    <property type="match status" value="1"/>
</dbReference>
<keyword evidence="1" id="KW-0805">Transcription regulation</keyword>
<dbReference type="SUPFAM" id="SSF53822">
    <property type="entry name" value="Periplasmic binding protein-like I"/>
    <property type="match status" value="1"/>
</dbReference>
<sequence length="343" mass="36031">MATLREVAELAGVSVATASRVLNGSAHPVSSDVRDSVQTAAKTLGYTPSAAAQALKQQRSKIIGVIASDILDPYFAELARGIEIEAAKSGYVTILANANRDPEQERTKFRVLREHQASGIVFCGSDIEGAPGTAELARDVNMAVRAGTRVVALAPRGFDSTKIIIDNVEASYELTRYMLSLGHRRVTFIGGVPGLTAVEQRADGYRRAMFEAQLVPHVVGRTGMRQESGRNAIAGIVAEGSLPEAIVCANDEIAVGVLAYLWTSGYRTPEDVSVAGIGGTRGGAVFGLTTMTLPLVELGGLAARYIASASAQPSVPEPPRFELSIGSTTAKATSGQARSQQFG</sequence>
<dbReference type="SMART" id="SM00354">
    <property type="entry name" value="HTH_LACI"/>
    <property type="match status" value="1"/>
</dbReference>
<dbReference type="Pfam" id="PF00356">
    <property type="entry name" value="LacI"/>
    <property type="match status" value="1"/>
</dbReference>
<proteinExistence type="predicted"/>
<evidence type="ECO:0000256" key="2">
    <source>
        <dbReference type="ARBA" id="ARBA00023125"/>
    </source>
</evidence>
<organism evidence="6 7">
    <name type="scientific">Pseudarthrobacter enclensis</name>
    <dbReference type="NCBI Taxonomy" id="993070"/>
    <lineage>
        <taxon>Bacteria</taxon>
        <taxon>Bacillati</taxon>
        <taxon>Actinomycetota</taxon>
        <taxon>Actinomycetes</taxon>
        <taxon>Micrococcales</taxon>
        <taxon>Micrococcaceae</taxon>
        <taxon>Pseudarthrobacter</taxon>
    </lineage>
</organism>
<dbReference type="RefSeq" id="WP_307308904.1">
    <property type="nucleotide sequence ID" value="NZ_JAUSRE010000013.1"/>
</dbReference>
<gene>
    <name evidence="6" type="ORF">J2X98_002685</name>
</gene>